<dbReference type="GO" id="GO:0048487">
    <property type="term" value="F:beta-tubulin binding"/>
    <property type="evidence" value="ECO:0007669"/>
    <property type="project" value="InterPro"/>
</dbReference>
<proteinExistence type="inferred from homology"/>
<dbReference type="Pfam" id="PF12612">
    <property type="entry name" value="TFCD_C"/>
    <property type="match status" value="1"/>
</dbReference>
<sequence>MTASMDAMDDDQEVGKGHVLEEFKEIQELRSLIASVENTYNDQVAREASCERFTFIIDQYQEQPHLIDPHLESLMMQIIDIVRNLKFPAALKQEAYKYLYLITKMRGFKTVIRQFPHEVVDVEPVLSAISAQDPKDFQTWETRYMLLLWLSVVCMIPFDMVRLDSNIPSEDGEKKQPVMDRILNTAQIYLTVNDKCRDAAAFLAAKFCTRPDVRREKLPEFLDWSLQVLHNANLETVIGNNEVSGVLTMLALLFKNGKREDLLQYAETVLQVVEKLELRKNNNTLLRKAAVKVIQRLGLTFLKARVASWRYQRGNRSLMDNLQKGGSGPTTMNKGQDEEEEEEYDIPEELEDVIEYLLGGLKDKDTIVRWSAAKGIGRVTGRLPLELADEVVGSVLQLFTLQETEGAWHGGCLTLAELGRRGLLLPQRLPDVVPVVLRSLEYDERRGDFSVGANVRDAACYVCWAFARAYEPGDVAKYVKDLSNALVKVSIFDREINVRRAAAAAFQENVGRQGIFPHGIDILTHADYFAVGNRSHCYLDLSVYVAQFPEYTIALINHLVDIKVSHWDSSVRELSARGLHNLTPKAPEYMAEHVLPKLLPLTTGMDLFARHGAILAVAEITHALAKVAEDQNKSITDLLSEGVIEGMKNIINQLNEGRLFRGWGGDLMREAMTCLIKKLSLARLPFHGDPVLDLWQELISGCLQHVEQNIQVAAAEAIPAFYREYYMEGDGSPKKQKQEWVVNKYIQELKSNVETTRKGFSLALGALPKFFLQGQVEVILKSLFEAAEITEKEKKWVEARRDAIQAITKICTAVGVGDSPEDSLCAANVPSVYNSLLTAMKDYTLDSRGDVGAWVREASMTGLSEVTSLLVRTAPDLFTADICGRAMQCLVQQCCEKIDRTRSHAGQIFSQFLYHEPEIPHIPHREKLQEIFPKSVIEGINWGAPSDTFCLFTQLLALDTYLYHVLLGLTVSVGGLTESLVIHSSSSLHAYLRSIGKDLQKMTHFGEVLLQIFKDYQREDRVSFPMLKMLDQLLSKGCFDVFANDDQHPFPPSVMELVRAEVLRCGDPHKLIASVDVYCDLLQFEGDVRKKALQQLSIFLCHKYPRVRKATANKLYEALVTYDELVPEESLDEITTVLSEFTWDDELELDNIRPVRNNLCDLMGVPRPVLKKVAK</sequence>
<name>A0A8B8CKY4_CRAVI</name>
<feature type="domain" description="Tubulin-folding cofactor D C-terminal" evidence="5">
    <location>
        <begin position="885"/>
        <end position="1070"/>
    </location>
</feature>
<dbReference type="PANTHER" id="PTHR12658">
    <property type="entry name" value="BETA-TUBULIN COFACTOR D"/>
    <property type="match status" value="1"/>
</dbReference>
<dbReference type="GO" id="GO:0016328">
    <property type="term" value="C:lateral plasma membrane"/>
    <property type="evidence" value="ECO:0007669"/>
    <property type="project" value="TreeGrafter"/>
</dbReference>
<dbReference type="InterPro" id="IPR011989">
    <property type="entry name" value="ARM-like"/>
</dbReference>
<dbReference type="InterPro" id="IPR016024">
    <property type="entry name" value="ARM-type_fold"/>
</dbReference>
<dbReference type="GO" id="GO:0000226">
    <property type="term" value="P:microtubule cytoskeleton organization"/>
    <property type="evidence" value="ECO:0007669"/>
    <property type="project" value="TreeGrafter"/>
</dbReference>
<dbReference type="PANTHER" id="PTHR12658:SF0">
    <property type="entry name" value="TUBULIN-SPECIFIC CHAPERONE D"/>
    <property type="match status" value="1"/>
</dbReference>
<dbReference type="GO" id="GO:0007023">
    <property type="term" value="P:post-chaperonin tubulin folding pathway"/>
    <property type="evidence" value="ECO:0007669"/>
    <property type="project" value="InterPro"/>
</dbReference>
<reference evidence="8" key="1">
    <citation type="submission" date="2025-08" db="UniProtKB">
        <authorList>
            <consortium name="RefSeq"/>
        </authorList>
    </citation>
    <scope>IDENTIFICATION</scope>
    <source>
        <tissue evidence="8">Whole sample</tissue>
    </source>
</reference>
<dbReference type="GO" id="GO:0070830">
    <property type="term" value="P:bicellular tight junction assembly"/>
    <property type="evidence" value="ECO:0007669"/>
    <property type="project" value="TreeGrafter"/>
</dbReference>
<evidence type="ECO:0000256" key="4">
    <source>
        <dbReference type="SAM" id="MobiDB-lite"/>
    </source>
</evidence>
<organism evidence="7 8">
    <name type="scientific">Crassostrea virginica</name>
    <name type="common">Eastern oyster</name>
    <dbReference type="NCBI Taxonomy" id="6565"/>
    <lineage>
        <taxon>Eukaryota</taxon>
        <taxon>Metazoa</taxon>
        <taxon>Spiralia</taxon>
        <taxon>Lophotrochozoa</taxon>
        <taxon>Mollusca</taxon>
        <taxon>Bivalvia</taxon>
        <taxon>Autobranchia</taxon>
        <taxon>Pteriomorphia</taxon>
        <taxon>Ostreida</taxon>
        <taxon>Ostreoidea</taxon>
        <taxon>Ostreidae</taxon>
        <taxon>Crassostrea</taxon>
    </lineage>
</organism>
<dbReference type="AlphaFoldDB" id="A0A8B8CKY4"/>
<keyword evidence="7" id="KW-1185">Reference proteome</keyword>
<feature type="domain" description="Tubulin-folding cofactor D ARM repeats" evidence="6">
    <location>
        <begin position="285"/>
        <end position="520"/>
    </location>
</feature>
<dbReference type="GO" id="GO:0007021">
    <property type="term" value="P:tubulin complex assembly"/>
    <property type="evidence" value="ECO:0007669"/>
    <property type="project" value="InterPro"/>
</dbReference>
<dbReference type="InterPro" id="IPR058033">
    <property type="entry name" value="ARM_TBCD_2nd"/>
</dbReference>
<gene>
    <name evidence="8" type="primary">LOC111119711</name>
</gene>
<keyword evidence="3" id="KW-0143">Chaperone</keyword>
<evidence type="ECO:0000256" key="1">
    <source>
        <dbReference type="ARBA" id="ARBA00006853"/>
    </source>
</evidence>
<evidence type="ECO:0000313" key="7">
    <source>
        <dbReference type="Proteomes" id="UP000694844"/>
    </source>
</evidence>
<dbReference type="KEGG" id="cvn:111119711"/>
<comment type="similarity">
    <text evidence="1">Belongs to the TBCD family.</text>
</comment>
<evidence type="ECO:0000259" key="5">
    <source>
        <dbReference type="Pfam" id="PF12612"/>
    </source>
</evidence>
<dbReference type="GO" id="GO:0034333">
    <property type="term" value="P:adherens junction assembly"/>
    <property type="evidence" value="ECO:0007669"/>
    <property type="project" value="TreeGrafter"/>
</dbReference>
<dbReference type="RefSeq" id="XP_022315849.1">
    <property type="nucleotide sequence ID" value="XM_022460141.1"/>
</dbReference>
<evidence type="ECO:0000259" key="6">
    <source>
        <dbReference type="Pfam" id="PF25767"/>
    </source>
</evidence>
<dbReference type="Proteomes" id="UP000694844">
    <property type="component" value="Chromosome 2"/>
</dbReference>
<evidence type="ECO:0000313" key="8">
    <source>
        <dbReference type="RefSeq" id="XP_022315849.1"/>
    </source>
</evidence>
<dbReference type="OrthoDB" id="10253476at2759"/>
<dbReference type="GO" id="GO:0005096">
    <property type="term" value="F:GTPase activator activity"/>
    <property type="evidence" value="ECO:0007669"/>
    <property type="project" value="InterPro"/>
</dbReference>
<dbReference type="Pfam" id="PF25767">
    <property type="entry name" value="ARM_TBCD_2nd"/>
    <property type="match status" value="1"/>
</dbReference>
<evidence type="ECO:0000256" key="3">
    <source>
        <dbReference type="ARBA" id="ARBA00023186"/>
    </source>
</evidence>
<dbReference type="InterPro" id="IPR022577">
    <property type="entry name" value="TBCD_C"/>
</dbReference>
<feature type="region of interest" description="Disordered" evidence="4">
    <location>
        <begin position="318"/>
        <end position="344"/>
    </location>
</feature>
<evidence type="ECO:0000256" key="2">
    <source>
        <dbReference type="ARBA" id="ARBA00015003"/>
    </source>
</evidence>
<dbReference type="Gene3D" id="1.25.10.10">
    <property type="entry name" value="Leucine-rich Repeat Variant"/>
    <property type="match status" value="2"/>
</dbReference>
<dbReference type="InterPro" id="IPR033162">
    <property type="entry name" value="TBCD"/>
</dbReference>
<accession>A0A8B8CKY4</accession>
<dbReference type="GeneID" id="111119711"/>
<protein>
    <recommendedName>
        <fullName evidence="2">Tubulin-specific chaperone D</fullName>
    </recommendedName>
</protein>
<dbReference type="Pfam" id="PF23579">
    <property type="entry name" value="ARM_TBCD"/>
    <property type="match status" value="1"/>
</dbReference>
<dbReference type="SUPFAM" id="SSF48371">
    <property type="entry name" value="ARM repeat"/>
    <property type="match status" value="2"/>
</dbReference>